<dbReference type="SUPFAM" id="SSF53448">
    <property type="entry name" value="Nucleotide-diphospho-sugar transferases"/>
    <property type="match status" value="1"/>
</dbReference>
<gene>
    <name evidence="2" type="ORF">C7B77_07485</name>
</gene>
<proteinExistence type="predicted"/>
<reference evidence="2 3" key="1">
    <citation type="submission" date="2018-03" db="EMBL/GenBank/DDBJ databases">
        <title>The ancient ancestry and fast evolution of plastids.</title>
        <authorList>
            <person name="Moore K.R."/>
            <person name="Magnabosco C."/>
            <person name="Momper L."/>
            <person name="Gold D.A."/>
            <person name="Bosak T."/>
            <person name="Fournier G.P."/>
        </authorList>
    </citation>
    <scope>NUCLEOTIDE SEQUENCE [LARGE SCALE GENOMIC DNA]</scope>
    <source>
        <strain evidence="2 3">CCALA 037</strain>
    </source>
</reference>
<protein>
    <submittedName>
        <fullName evidence="2">Glycosyltransferase family 2 protein</fullName>
    </submittedName>
</protein>
<dbReference type="Pfam" id="PF00535">
    <property type="entry name" value="Glycos_transf_2"/>
    <property type="match status" value="1"/>
</dbReference>
<accession>A0A2T1GIV9</accession>
<keyword evidence="2" id="KW-0808">Transferase</keyword>
<dbReference type="AlphaFoldDB" id="A0A2T1GIV9"/>
<evidence type="ECO:0000313" key="2">
    <source>
        <dbReference type="EMBL" id="PSB57682.1"/>
    </source>
</evidence>
<keyword evidence="3" id="KW-1185">Reference proteome</keyword>
<comment type="caution">
    <text evidence="2">The sequence shown here is derived from an EMBL/GenBank/DDBJ whole genome shotgun (WGS) entry which is preliminary data.</text>
</comment>
<dbReference type="EMBL" id="PVWO01000066">
    <property type="protein sequence ID" value="PSB57682.1"/>
    <property type="molecule type" value="Genomic_DNA"/>
</dbReference>
<evidence type="ECO:0000313" key="3">
    <source>
        <dbReference type="Proteomes" id="UP000238937"/>
    </source>
</evidence>
<evidence type="ECO:0000259" key="1">
    <source>
        <dbReference type="Pfam" id="PF00535"/>
    </source>
</evidence>
<name>A0A2T1GIV9_9CYAN</name>
<dbReference type="PANTHER" id="PTHR22916">
    <property type="entry name" value="GLYCOSYLTRANSFERASE"/>
    <property type="match status" value="1"/>
</dbReference>
<dbReference type="Gene3D" id="3.90.550.10">
    <property type="entry name" value="Spore Coat Polysaccharide Biosynthesis Protein SpsA, Chain A"/>
    <property type="match status" value="1"/>
</dbReference>
<sequence length="234" mass="26295">MMSNFPLVSVIIPVYNRERYLAEAIESVLAQTYPAIELIVVDDGSSDRSAEIACSYPVRYHYQPNAGMSAARNAGIALSTGRFLAFLDSDDIWVADKTAKQMAAFDADPSLEAVFGYAQQFYSPELDDSLRARMLCPDRPMLAHTATAMTIERSALLRIGLFDPDLKITPDVSWYICAIERQLRQIALPDVVFHRRLHETNNGTTQRHHASERLHLLKAKLDRQRAQQLAIVTS</sequence>
<dbReference type="InterPro" id="IPR029044">
    <property type="entry name" value="Nucleotide-diphossugar_trans"/>
</dbReference>
<dbReference type="OrthoDB" id="440227at2"/>
<dbReference type="Proteomes" id="UP000238937">
    <property type="component" value="Unassembled WGS sequence"/>
</dbReference>
<dbReference type="PANTHER" id="PTHR22916:SF3">
    <property type="entry name" value="UDP-GLCNAC:BETAGAL BETA-1,3-N-ACETYLGLUCOSAMINYLTRANSFERASE-LIKE PROTEIN 1"/>
    <property type="match status" value="1"/>
</dbReference>
<organism evidence="2 3">
    <name type="scientific">Chamaesiphon polymorphus CCALA 037</name>
    <dbReference type="NCBI Taxonomy" id="2107692"/>
    <lineage>
        <taxon>Bacteria</taxon>
        <taxon>Bacillati</taxon>
        <taxon>Cyanobacteriota</taxon>
        <taxon>Cyanophyceae</taxon>
        <taxon>Gomontiellales</taxon>
        <taxon>Chamaesiphonaceae</taxon>
        <taxon>Chamaesiphon</taxon>
    </lineage>
</organism>
<dbReference type="InterPro" id="IPR001173">
    <property type="entry name" value="Glyco_trans_2-like"/>
</dbReference>
<dbReference type="GO" id="GO:0016758">
    <property type="term" value="F:hexosyltransferase activity"/>
    <property type="evidence" value="ECO:0007669"/>
    <property type="project" value="UniProtKB-ARBA"/>
</dbReference>
<feature type="domain" description="Glycosyltransferase 2-like" evidence="1">
    <location>
        <begin position="9"/>
        <end position="111"/>
    </location>
</feature>